<name>A0ABP0Z7M4_9ROSI</name>
<keyword evidence="2" id="KW-1185">Reference proteome</keyword>
<dbReference type="Proteomes" id="UP001642487">
    <property type="component" value="Chromosome 8"/>
</dbReference>
<protein>
    <submittedName>
        <fullName evidence="1">Uncharacterized protein</fullName>
    </submittedName>
</protein>
<gene>
    <name evidence="1" type="ORF">CITCOLO1_LOCUS19682</name>
</gene>
<evidence type="ECO:0000313" key="1">
    <source>
        <dbReference type="EMBL" id="CAK9327306.1"/>
    </source>
</evidence>
<evidence type="ECO:0000313" key="2">
    <source>
        <dbReference type="Proteomes" id="UP001642487"/>
    </source>
</evidence>
<dbReference type="EMBL" id="OZ021742">
    <property type="protein sequence ID" value="CAK9327306.1"/>
    <property type="molecule type" value="Genomic_DNA"/>
</dbReference>
<accession>A0ABP0Z7M4</accession>
<organism evidence="1 2">
    <name type="scientific">Citrullus colocynthis</name>
    <name type="common">colocynth</name>
    <dbReference type="NCBI Taxonomy" id="252529"/>
    <lineage>
        <taxon>Eukaryota</taxon>
        <taxon>Viridiplantae</taxon>
        <taxon>Streptophyta</taxon>
        <taxon>Embryophyta</taxon>
        <taxon>Tracheophyta</taxon>
        <taxon>Spermatophyta</taxon>
        <taxon>Magnoliopsida</taxon>
        <taxon>eudicotyledons</taxon>
        <taxon>Gunneridae</taxon>
        <taxon>Pentapetalae</taxon>
        <taxon>rosids</taxon>
        <taxon>fabids</taxon>
        <taxon>Cucurbitales</taxon>
        <taxon>Cucurbitaceae</taxon>
        <taxon>Benincaseae</taxon>
        <taxon>Citrullus</taxon>
    </lineage>
</organism>
<proteinExistence type="predicted"/>
<reference evidence="1 2" key="1">
    <citation type="submission" date="2024-03" db="EMBL/GenBank/DDBJ databases">
        <authorList>
            <person name="Gkanogiannis A."/>
            <person name="Becerra Lopez-Lavalle L."/>
        </authorList>
    </citation>
    <scope>NUCLEOTIDE SEQUENCE [LARGE SCALE GENOMIC DNA]</scope>
</reference>
<sequence>MSHCTIQYHSIPWKQFLADSFSFPPKSYPLQLPFRFKSEQTGVRREVRLKSDVVSIKGRDGNGGHCGGARSN</sequence>